<dbReference type="SUPFAM" id="SSF81321">
    <property type="entry name" value="Family A G protein-coupled receptor-like"/>
    <property type="match status" value="1"/>
</dbReference>
<keyword evidence="2" id="KW-0812">Transmembrane</keyword>
<keyword evidence="2" id="KW-0472">Membrane</keyword>
<keyword evidence="4" id="KW-1185">Reference proteome</keyword>
<evidence type="ECO:0008006" key="5">
    <source>
        <dbReference type="Google" id="ProtNLM"/>
    </source>
</evidence>
<feature type="transmembrane region" description="Helical" evidence="2">
    <location>
        <begin position="206"/>
        <end position="229"/>
    </location>
</feature>
<feature type="transmembrane region" description="Helical" evidence="2">
    <location>
        <begin position="122"/>
        <end position="143"/>
    </location>
</feature>
<evidence type="ECO:0000313" key="3">
    <source>
        <dbReference type="Ensembl" id="ENSVKKP00000027644.1"/>
    </source>
</evidence>
<evidence type="ECO:0000256" key="2">
    <source>
        <dbReference type="SAM" id="Phobius"/>
    </source>
</evidence>
<name>A0A8D2LVG0_VARKO</name>
<dbReference type="OMA" id="IVLFCES"/>
<evidence type="ECO:0000313" key="4">
    <source>
        <dbReference type="Proteomes" id="UP000694545"/>
    </source>
</evidence>
<organism evidence="3 4">
    <name type="scientific">Varanus komodoensis</name>
    <name type="common">Komodo dragon</name>
    <dbReference type="NCBI Taxonomy" id="61221"/>
    <lineage>
        <taxon>Eukaryota</taxon>
        <taxon>Metazoa</taxon>
        <taxon>Chordata</taxon>
        <taxon>Craniata</taxon>
        <taxon>Vertebrata</taxon>
        <taxon>Euteleostomi</taxon>
        <taxon>Lepidosauria</taxon>
        <taxon>Squamata</taxon>
        <taxon>Bifurcata</taxon>
        <taxon>Unidentata</taxon>
        <taxon>Episquamata</taxon>
        <taxon>Toxicofera</taxon>
        <taxon>Anguimorpha</taxon>
        <taxon>Paleoanguimorpha</taxon>
        <taxon>Varanoidea</taxon>
        <taxon>Varanidae</taxon>
        <taxon>Varanus</taxon>
    </lineage>
</organism>
<dbReference type="AlphaFoldDB" id="A0A8D2LVG0"/>
<keyword evidence="2" id="KW-1133">Transmembrane helix</keyword>
<protein>
    <recommendedName>
        <fullName evidence="5">G-protein coupled receptors family 1 profile domain-containing protein</fullName>
    </recommendedName>
</protein>
<dbReference type="Gene3D" id="1.20.1070.10">
    <property type="entry name" value="Rhodopsin 7-helix transmembrane proteins"/>
    <property type="match status" value="1"/>
</dbReference>
<feature type="transmembrane region" description="Helical" evidence="2">
    <location>
        <begin position="81"/>
        <end position="102"/>
    </location>
</feature>
<feature type="compositionally biased region" description="Polar residues" evidence="1">
    <location>
        <begin position="335"/>
        <end position="357"/>
    </location>
</feature>
<dbReference type="PANTHER" id="PTHR37680">
    <property type="entry name" value="C130050O18RIK PROTEIN"/>
    <property type="match status" value="1"/>
</dbReference>
<dbReference type="Proteomes" id="UP000694545">
    <property type="component" value="Unplaced"/>
</dbReference>
<accession>A0A8D2LVG0</accession>
<reference evidence="3" key="1">
    <citation type="submission" date="2025-08" db="UniProtKB">
        <authorList>
            <consortium name="Ensembl"/>
        </authorList>
    </citation>
    <scope>IDENTIFICATION</scope>
</reference>
<reference evidence="3" key="2">
    <citation type="submission" date="2025-09" db="UniProtKB">
        <authorList>
            <consortium name="Ensembl"/>
        </authorList>
    </citation>
    <scope>IDENTIFICATION</scope>
</reference>
<evidence type="ECO:0000256" key="1">
    <source>
        <dbReference type="SAM" id="MobiDB-lite"/>
    </source>
</evidence>
<sequence length="357" mass="40018">GTSRKAEFFTSMVPHNMTWMKYPSQSQHPFINVRDIISSQHIISRLMHGYIALLVPTGLLAGIIILGTFLKNCKQRTLDKLDTMIVALTCSNILIIFLSLTISTRPSYLKVSYLECGALSFFFNWGYFNSQYLLVLMMLSFLLKGYPPQNAVISRVHQKPMVCVGVVLTCAFCAATTVVALLGIVNYHEETDCQLDPLFAWPEYEIIKFTLGFCIPSVANLLCFILSFVKKGQSESSITRQTIHPYWTVLVIAVTMFASRLFYNVMILARTNLKIQGSIGTPQNELNMNIAEIMLFSESCISLGIVLGLHKPCRTGLLHCITNLTKVCRRRDASNRTPEIQGSHTEVSFAQPNNGSH</sequence>
<feature type="region of interest" description="Disordered" evidence="1">
    <location>
        <begin position="334"/>
        <end position="357"/>
    </location>
</feature>
<feature type="transmembrane region" description="Helical" evidence="2">
    <location>
        <begin position="164"/>
        <end position="186"/>
    </location>
</feature>
<proteinExistence type="predicted"/>
<feature type="transmembrane region" description="Helical" evidence="2">
    <location>
        <begin position="249"/>
        <end position="269"/>
    </location>
</feature>
<dbReference type="PANTHER" id="PTHR37680:SF1">
    <property type="entry name" value="C130050O18RIK PROTEIN"/>
    <property type="match status" value="1"/>
</dbReference>
<feature type="transmembrane region" description="Helical" evidence="2">
    <location>
        <begin position="49"/>
        <end position="69"/>
    </location>
</feature>
<dbReference type="Ensembl" id="ENSVKKT00000028312.1">
    <property type="protein sequence ID" value="ENSVKKP00000027644.1"/>
    <property type="gene ID" value="ENSVKKG00000017948.1"/>
</dbReference>